<feature type="region of interest" description="Disordered" evidence="1">
    <location>
        <begin position="75"/>
        <end position="106"/>
    </location>
</feature>
<feature type="non-terminal residue" evidence="2">
    <location>
        <position position="1"/>
    </location>
</feature>
<accession>A0A1D1Z749</accession>
<name>A0A1D1Z749_9ARAE</name>
<organism evidence="2">
    <name type="scientific">Anthurium amnicola</name>
    <dbReference type="NCBI Taxonomy" id="1678845"/>
    <lineage>
        <taxon>Eukaryota</taxon>
        <taxon>Viridiplantae</taxon>
        <taxon>Streptophyta</taxon>
        <taxon>Embryophyta</taxon>
        <taxon>Tracheophyta</taxon>
        <taxon>Spermatophyta</taxon>
        <taxon>Magnoliopsida</taxon>
        <taxon>Liliopsida</taxon>
        <taxon>Araceae</taxon>
        <taxon>Pothoideae</taxon>
        <taxon>Potheae</taxon>
        <taxon>Anthurium</taxon>
    </lineage>
</organism>
<proteinExistence type="predicted"/>
<feature type="non-terminal residue" evidence="2">
    <location>
        <position position="106"/>
    </location>
</feature>
<evidence type="ECO:0000256" key="1">
    <source>
        <dbReference type="SAM" id="MobiDB-lite"/>
    </source>
</evidence>
<sequence>RRAADDLISFRLAVAVVLSPLGHSLSGLLPKLVAEAFSAPVPVRISATSSAMESKRGLFVLLACVLFAGVLGDTTKPPAPVPVPTSTLIPVPVPTDPPATTPAPAT</sequence>
<gene>
    <name evidence="2" type="primary">TRMT1L</name>
    <name evidence="2" type="ORF">g.171402</name>
</gene>
<dbReference type="AlphaFoldDB" id="A0A1D1Z749"/>
<evidence type="ECO:0000313" key="2">
    <source>
        <dbReference type="EMBL" id="JAT62696.1"/>
    </source>
</evidence>
<dbReference type="EMBL" id="GDJX01005240">
    <property type="protein sequence ID" value="JAT62696.1"/>
    <property type="molecule type" value="Transcribed_RNA"/>
</dbReference>
<reference evidence="2" key="1">
    <citation type="submission" date="2015-07" db="EMBL/GenBank/DDBJ databases">
        <title>Transcriptome Assembly of Anthurium amnicola.</title>
        <authorList>
            <person name="Suzuki J."/>
        </authorList>
    </citation>
    <scope>NUCLEOTIDE SEQUENCE</scope>
</reference>
<feature type="compositionally biased region" description="Pro residues" evidence="1">
    <location>
        <begin position="91"/>
        <end position="106"/>
    </location>
</feature>
<protein>
    <submittedName>
        <fullName evidence="2">TRMT1-like protein</fullName>
    </submittedName>
</protein>